<accession>A0A9Q4B5P2</accession>
<dbReference type="Pfam" id="PF14149">
    <property type="entry name" value="YhfH"/>
    <property type="match status" value="1"/>
</dbReference>
<sequence>MMKKTCPSFKSMAKKACGECGEPLKELTESYFMECERCLTKKSE</sequence>
<name>A0A9Q4B5P2_SALAG</name>
<comment type="caution">
    <text evidence="1">The sequence shown here is derived from an EMBL/GenBank/DDBJ whole genome shotgun (WGS) entry which is preliminary data.</text>
</comment>
<dbReference type="Proteomes" id="UP001057753">
    <property type="component" value="Unassembled WGS sequence"/>
</dbReference>
<proteinExistence type="predicted"/>
<gene>
    <name evidence="1" type="ORF">HXA33_20025</name>
</gene>
<evidence type="ECO:0000313" key="2">
    <source>
        <dbReference type="Proteomes" id="UP001057753"/>
    </source>
</evidence>
<dbReference type="OrthoDB" id="1122256at2"/>
<keyword evidence="2" id="KW-1185">Reference proteome</keyword>
<organism evidence="1 2">
    <name type="scientific">Salipaludibacillus agaradhaerens</name>
    <name type="common">Bacillus agaradhaerens</name>
    <dbReference type="NCBI Taxonomy" id="76935"/>
    <lineage>
        <taxon>Bacteria</taxon>
        <taxon>Bacillati</taxon>
        <taxon>Bacillota</taxon>
        <taxon>Bacilli</taxon>
        <taxon>Bacillales</taxon>
        <taxon>Bacillaceae</taxon>
    </lineage>
</organism>
<dbReference type="RefSeq" id="WP_095995554.1">
    <property type="nucleotide sequence ID" value="NZ_JABXYM010000002.1"/>
</dbReference>
<dbReference type="EMBL" id="JABXYM010000002">
    <property type="protein sequence ID" value="MCR6098803.1"/>
    <property type="molecule type" value="Genomic_DNA"/>
</dbReference>
<dbReference type="AlphaFoldDB" id="A0A9Q4B5P2"/>
<reference evidence="1" key="1">
    <citation type="submission" date="2020-06" db="EMBL/GenBank/DDBJ databases">
        <title>Insight into the genomes of haloalkaliphilic bacilli from Kenyan soda lakes.</title>
        <authorList>
            <person name="Mwirichia R."/>
            <person name="Villamizar G.C."/>
            <person name="Poehlein A."/>
            <person name="Mugweru J."/>
            <person name="Kipnyargis A."/>
            <person name="Kiplimo D."/>
            <person name="Orwa P."/>
            <person name="Daniel R."/>
        </authorList>
    </citation>
    <scope>NUCLEOTIDE SEQUENCE</scope>
    <source>
        <strain evidence="1">B1096_S55</strain>
    </source>
</reference>
<protein>
    <submittedName>
        <fullName evidence="1">YhfH family protein</fullName>
    </submittedName>
</protein>
<dbReference type="InterPro" id="IPR025432">
    <property type="entry name" value="YhfH-like"/>
</dbReference>
<evidence type="ECO:0000313" key="1">
    <source>
        <dbReference type="EMBL" id="MCR6098803.1"/>
    </source>
</evidence>